<dbReference type="EMBL" id="CP036275">
    <property type="protein sequence ID" value="QDU40682.1"/>
    <property type="molecule type" value="Genomic_DNA"/>
</dbReference>
<dbReference type="EC" id="2.3.2.13" evidence="3"/>
<dbReference type="Proteomes" id="UP000320496">
    <property type="component" value="Chromosome"/>
</dbReference>
<dbReference type="InterPro" id="IPR038765">
    <property type="entry name" value="Papain-like_cys_pep_sf"/>
</dbReference>
<feature type="transmembrane region" description="Helical" evidence="1">
    <location>
        <begin position="30"/>
        <end position="63"/>
    </location>
</feature>
<protein>
    <submittedName>
        <fullName evidence="3">Protein-glutamine gamma-glutamyltransferase</fullName>
        <ecNumber evidence="3">2.3.2.13</ecNumber>
    </submittedName>
</protein>
<dbReference type="SMART" id="SM00460">
    <property type="entry name" value="TGc"/>
    <property type="match status" value="1"/>
</dbReference>
<gene>
    <name evidence="3" type="primary">tgpA_4</name>
    <name evidence="3" type="ORF">Mal4_50400</name>
</gene>
<feature type="transmembrane region" description="Helical" evidence="1">
    <location>
        <begin position="75"/>
        <end position="94"/>
    </location>
</feature>
<sequence length="710" mass="79023">MSADQTSSLTATRRAGSAGTAKGTADLSRFAAVAGICIQACLLAWLSSAWVFAGVIIVIALVGHGAPRRGWQFHALTINMVALLAIGFLLKLLLAPHEFASSQLFIRTQLAHEIARFCLCLQCLLLFDIGSRRLPPWFVGLGWTSVIFVSDLRVASDRMPFTILLYVLFGMATVAFCMTLRRAPRGSSRGRSWRTAFLTIAVFFASGSGLAVAYGLHRYERQLEAALAEFLGLKMANRSSVGFSGRGGLNDVSYSKHHSSDEVILRVHNADGPAYLRGKAFDLFASNVWRGSRVAHQIGPSPPPPDVTLLRPGDRLYRLRVGNARPENVIDVWPTTPHEEYLFAPMQTDYIAGAMQGVYLDQDGVPTSSESGSLLPYSCWLRGANARTVLSEEDRARLLQVPDNLDLRVRSLARRLAGQYSSSRRRMDAIEQYFHENFVYTFGIRVPSYEDPLSHFLFERQAAHCEYFATAACILLRLNGVPARYVTGYVASGFNSVGQYWQARRKDAHAWVEAYDEENQQWVIVEATPSEGVPRPETESGRPATIDAVREFLRRLSTNIQQRGLFASLGAALRHPLGRLLLGIVLVVVACVILWRWRGRRSLPFAIAARKKRPRHAELSRLEALLAELGFVRPPTEPLTQFIRRVGATAGGEPWFRPVADWYGLYVASRYQGREDESLEARLETAVQPLMTAVKDSRRRSSSSPIQEQP</sequence>
<feature type="transmembrane region" description="Helical" evidence="1">
    <location>
        <begin position="577"/>
        <end position="595"/>
    </location>
</feature>
<evidence type="ECO:0000313" key="3">
    <source>
        <dbReference type="EMBL" id="QDU40682.1"/>
    </source>
</evidence>
<feature type="domain" description="Transglutaminase-like" evidence="2">
    <location>
        <begin position="457"/>
        <end position="529"/>
    </location>
</feature>
<organism evidence="3 4">
    <name type="scientific">Maioricimonas rarisocia</name>
    <dbReference type="NCBI Taxonomy" id="2528026"/>
    <lineage>
        <taxon>Bacteria</taxon>
        <taxon>Pseudomonadati</taxon>
        <taxon>Planctomycetota</taxon>
        <taxon>Planctomycetia</taxon>
        <taxon>Planctomycetales</taxon>
        <taxon>Planctomycetaceae</taxon>
        <taxon>Maioricimonas</taxon>
    </lineage>
</organism>
<dbReference type="InterPro" id="IPR052901">
    <property type="entry name" value="Bact_TGase-like"/>
</dbReference>
<proteinExistence type="predicted"/>
<dbReference type="InterPro" id="IPR002931">
    <property type="entry name" value="Transglutaminase-like"/>
</dbReference>
<evidence type="ECO:0000259" key="2">
    <source>
        <dbReference type="SMART" id="SM00460"/>
    </source>
</evidence>
<evidence type="ECO:0000256" key="1">
    <source>
        <dbReference type="SAM" id="Phobius"/>
    </source>
</evidence>
<keyword evidence="3" id="KW-0012">Acyltransferase</keyword>
<keyword evidence="3" id="KW-0808">Transferase</keyword>
<evidence type="ECO:0000313" key="4">
    <source>
        <dbReference type="Proteomes" id="UP000320496"/>
    </source>
</evidence>
<keyword evidence="1" id="KW-0472">Membrane</keyword>
<feature type="transmembrane region" description="Helical" evidence="1">
    <location>
        <begin position="161"/>
        <end position="180"/>
    </location>
</feature>
<keyword evidence="1" id="KW-1133">Transmembrane helix</keyword>
<accession>A0A517ZDW8</accession>
<dbReference type="Gene3D" id="3.10.620.30">
    <property type="match status" value="1"/>
</dbReference>
<dbReference type="SUPFAM" id="SSF54001">
    <property type="entry name" value="Cysteine proteinases"/>
    <property type="match status" value="1"/>
</dbReference>
<name>A0A517ZDW8_9PLAN</name>
<dbReference type="Pfam" id="PF01841">
    <property type="entry name" value="Transglut_core"/>
    <property type="match status" value="1"/>
</dbReference>
<dbReference type="PANTHER" id="PTHR42736">
    <property type="entry name" value="PROTEIN-GLUTAMINE GAMMA-GLUTAMYLTRANSFERASE"/>
    <property type="match status" value="1"/>
</dbReference>
<dbReference type="GO" id="GO:0003810">
    <property type="term" value="F:protein-glutamine gamma-glutamyltransferase activity"/>
    <property type="evidence" value="ECO:0007669"/>
    <property type="project" value="UniProtKB-EC"/>
</dbReference>
<dbReference type="KEGG" id="mri:Mal4_50400"/>
<dbReference type="AlphaFoldDB" id="A0A517ZDW8"/>
<dbReference type="OrthoDB" id="9804872at2"/>
<dbReference type="PANTHER" id="PTHR42736:SF1">
    <property type="entry name" value="PROTEIN-GLUTAMINE GAMMA-GLUTAMYLTRANSFERASE"/>
    <property type="match status" value="1"/>
</dbReference>
<feature type="transmembrane region" description="Helical" evidence="1">
    <location>
        <begin position="192"/>
        <end position="216"/>
    </location>
</feature>
<reference evidence="3 4" key="1">
    <citation type="submission" date="2019-02" db="EMBL/GenBank/DDBJ databases">
        <title>Deep-cultivation of Planctomycetes and their phenomic and genomic characterization uncovers novel biology.</title>
        <authorList>
            <person name="Wiegand S."/>
            <person name="Jogler M."/>
            <person name="Boedeker C."/>
            <person name="Pinto D."/>
            <person name="Vollmers J."/>
            <person name="Rivas-Marin E."/>
            <person name="Kohn T."/>
            <person name="Peeters S.H."/>
            <person name="Heuer A."/>
            <person name="Rast P."/>
            <person name="Oberbeckmann S."/>
            <person name="Bunk B."/>
            <person name="Jeske O."/>
            <person name="Meyerdierks A."/>
            <person name="Storesund J.E."/>
            <person name="Kallscheuer N."/>
            <person name="Luecker S."/>
            <person name="Lage O.M."/>
            <person name="Pohl T."/>
            <person name="Merkel B.J."/>
            <person name="Hornburger P."/>
            <person name="Mueller R.-W."/>
            <person name="Bruemmer F."/>
            <person name="Labrenz M."/>
            <person name="Spormann A.M."/>
            <person name="Op den Camp H."/>
            <person name="Overmann J."/>
            <person name="Amann R."/>
            <person name="Jetten M.S.M."/>
            <person name="Mascher T."/>
            <person name="Medema M.H."/>
            <person name="Devos D.P."/>
            <person name="Kaster A.-K."/>
            <person name="Ovreas L."/>
            <person name="Rohde M."/>
            <person name="Galperin M.Y."/>
            <person name="Jogler C."/>
        </authorList>
    </citation>
    <scope>NUCLEOTIDE SEQUENCE [LARGE SCALE GENOMIC DNA]</scope>
    <source>
        <strain evidence="3 4">Mal4</strain>
    </source>
</reference>
<keyword evidence="1" id="KW-0812">Transmembrane</keyword>
<keyword evidence="4" id="KW-1185">Reference proteome</keyword>